<keyword evidence="5" id="KW-1185">Reference proteome</keyword>
<gene>
    <name evidence="4" type="ORF">C7999DRAFT_31305</name>
</gene>
<dbReference type="PANTHER" id="PTHR10366">
    <property type="entry name" value="NAD DEPENDENT EPIMERASE/DEHYDRATASE"/>
    <property type="match status" value="1"/>
</dbReference>
<sequence length="375" mass="40736">MASSPQYVLVTGATGFIGAHVVDQLLSRGIRVRGTTRSLTKGEAMLKARPQYAGKLDFVQISDFDRMNNNEEQLNMFNEAVKGVDDISQPLTYNTTNNEAELILPAINGVRAILTAAAAVNRDPSSSTKIRRVVLTSSFAAVMDASRKAPPYFTYTAADWNPLSYAEAADPSTSAIVAYRGSKKFAELAAWDFVRDNNQNVGNDNNKNNNKNAGFDLVTLCPPMTFGPVVHPVESVEQLNESSAMLWKVATSGRGKGEGEGEGGSLPVARVPFWVDVRDVARAHVEALVRPEAGGKRFLPAAPERFTYALAAHIVEEEFEWARGKVVREEQVVDTSHGVDGETAARELGLEYKSFRQTVTELVAQAARMKGSGLP</sequence>
<reference evidence="4" key="2">
    <citation type="submission" date="2023-05" db="EMBL/GenBank/DDBJ databases">
        <authorList>
            <consortium name="Lawrence Berkeley National Laboratory"/>
            <person name="Steindorff A."/>
            <person name="Hensen N."/>
            <person name="Bonometti L."/>
            <person name="Westerberg I."/>
            <person name="Brannstrom I.O."/>
            <person name="Guillou S."/>
            <person name="Cros-Aarteil S."/>
            <person name="Calhoun S."/>
            <person name="Haridas S."/>
            <person name="Kuo A."/>
            <person name="Mondo S."/>
            <person name="Pangilinan J."/>
            <person name="Riley R."/>
            <person name="Labutti K."/>
            <person name="Andreopoulos B."/>
            <person name="Lipzen A."/>
            <person name="Chen C."/>
            <person name="Yanf M."/>
            <person name="Daum C."/>
            <person name="Ng V."/>
            <person name="Clum A."/>
            <person name="Ohm R."/>
            <person name="Martin F."/>
            <person name="Silar P."/>
            <person name="Natvig D."/>
            <person name="Lalanne C."/>
            <person name="Gautier V."/>
            <person name="Ament-Velasquez S.L."/>
            <person name="Kruys A."/>
            <person name="Hutchinson M.I."/>
            <person name="Powell A.J."/>
            <person name="Barry K."/>
            <person name="Miller A.N."/>
            <person name="Grigoriev I.V."/>
            <person name="Debuchy R."/>
            <person name="Gladieux P."/>
            <person name="Thoren M.H."/>
            <person name="Johannesson H."/>
        </authorList>
    </citation>
    <scope>NUCLEOTIDE SEQUENCE</scope>
    <source>
        <strain evidence="4">CBS 359.72</strain>
    </source>
</reference>
<proteinExistence type="inferred from homology"/>
<dbReference type="SUPFAM" id="SSF51735">
    <property type="entry name" value="NAD(P)-binding Rossmann-fold domains"/>
    <property type="match status" value="1"/>
</dbReference>
<evidence type="ECO:0000256" key="2">
    <source>
        <dbReference type="ARBA" id="ARBA00023445"/>
    </source>
</evidence>
<dbReference type="EMBL" id="MU857640">
    <property type="protein sequence ID" value="KAK4248250.1"/>
    <property type="molecule type" value="Genomic_DNA"/>
</dbReference>
<evidence type="ECO:0000259" key="3">
    <source>
        <dbReference type="Pfam" id="PF01370"/>
    </source>
</evidence>
<reference evidence="4" key="1">
    <citation type="journal article" date="2023" name="Mol. Phylogenet. Evol.">
        <title>Genome-scale phylogeny and comparative genomics of the fungal order Sordariales.</title>
        <authorList>
            <person name="Hensen N."/>
            <person name="Bonometti L."/>
            <person name="Westerberg I."/>
            <person name="Brannstrom I.O."/>
            <person name="Guillou S."/>
            <person name="Cros-Aarteil S."/>
            <person name="Calhoun S."/>
            <person name="Haridas S."/>
            <person name="Kuo A."/>
            <person name="Mondo S."/>
            <person name="Pangilinan J."/>
            <person name="Riley R."/>
            <person name="LaButti K."/>
            <person name="Andreopoulos B."/>
            <person name="Lipzen A."/>
            <person name="Chen C."/>
            <person name="Yan M."/>
            <person name="Daum C."/>
            <person name="Ng V."/>
            <person name="Clum A."/>
            <person name="Steindorff A."/>
            <person name="Ohm R.A."/>
            <person name="Martin F."/>
            <person name="Silar P."/>
            <person name="Natvig D.O."/>
            <person name="Lalanne C."/>
            <person name="Gautier V."/>
            <person name="Ament-Velasquez S.L."/>
            <person name="Kruys A."/>
            <person name="Hutchinson M.I."/>
            <person name="Powell A.J."/>
            <person name="Barry K."/>
            <person name="Miller A.N."/>
            <person name="Grigoriev I.V."/>
            <person name="Debuchy R."/>
            <person name="Gladieux P."/>
            <person name="Hiltunen Thoren M."/>
            <person name="Johannesson H."/>
        </authorList>
    </citation>
    <scope>NUCLEOTIDE SEQUENCE</scope>
    <source>
        <strain evidence="4">CBS 359.72</strain>
    </source>
</reference>
<comment type="caution">
    <text evidence="4">The sequence shown here is derived from an EMBL/GenBank/DDBJ whole genome shotgun (WGS) entry which is preliminary data.</text>
</comment>
<dbReference type="AlphaFoldDB" id="A0AAN7CTW9"/>
<keyword evidence="1" id="KW-0560">Oxidoreductase</keyword>
<dbReference type="InterPro" id="IPR036291">
    <property type="entry name" value="NAD(P)-bd_dom_sf"/>
</dbReference>
<protein>
    <recommendedName>
        <fullName evidence="3">NAD-dependent epimerase/dehydratase domain-containing protein</fullName>
    </recommendedName>
</protein>
<evidence type="ECO:0000256" key="1">
    <source>
        <dbReference type="ARBA" id="ARBA00023002"/>
    </source>
</evidence>
<dbReference type="PANTHER" id="PTHR10366:SF579">
    <property type="entry name" value="3-BETA HYDROXYSTEROID DEHYDROGENASE_ISOMERASE FAMILY PROTEIN (AFU_ORTHOLOGUE AFUA_3G02250)"/>
    <property type="match status" value="1"/>
</dbReference>
<feature type="domain" description="NAD-dependent epimerase/dehydratase" evidence="3">
    <location>
        <begin position="8"/>
        <end position="143"/>
    </location>
</feature>
<dbReference type="InterPro" id="IPR050425">
    <property type="entry name" value="NAD(P)_dehydrat-like"/>
</dbReference>
<comment type="similarity">
    <text evidence="2">Belongs to the NAD(P)-dependent epimerase/dehydratase family. Dihydroflavonol-4-reductase subfamily.</text>
</comment>
<dbReference type="Pfam" id="PF01370">
    <property type="entry name" value="Epimerase"/>
    <property type="match status" value="1"/>
</dbReference>
<dbReference type="InterPro" id="IPR001509">
    <property type="entry name" value="Epimerase_deHydtase"/>
</dbReference>
<dbReference type="GO" id="GO:0016616">
    <property type="term" value="F:oxidoreductase activity, acting on the CH-OH group of donors, NAD or NADP as acceptor"/>
    <property type="evidence" value="ECO:0007669"/>
    <property type="project" value="TreeGrafter"/>
</dbReference>
<evidence type="ECO:0000313" key="5">
    <source>
        <dbReference type="Proteomes" id="UP001303647"/>
    </source>
</evidence>
<accession>A0AAN7CTW9</accession>
<name>A0AAN7CTW9_9PEZI</name>
<evidence type="ECO:0000313" key="4">
    <source>
        <dbReference type="EMBL" id="KAK4248250.1"/>
    </source>
</evidence>
<dbReference type="Gene3D" id="3.40.50.720">
    <property type="entry name" value="NAD(P)-binding Rossmann-like Domain"/>
    <property type="match status" value="1"/>
</dbReference>
<organism evidence="4 5">
    <name type="scientific">Corynascus novoguineensis</name>
    <dbReference type="NCBI Taxonomy" id="1126955"/>
    <lineage>
        <taxon>Eukaryota</taxon>
        <taxon>Fungi</taxon>
        <taxon>Dikarya</taxon>
        <taxon>Ascomycota</taxon>
        <taxon>Pezizomycotina</taxon>
        <taxon>Sordariomycetes</taxon>
        <taxon>Sordariomycetidae</taxon>
        <taxon>Sordariales</taxon>
        <taxon>Chaetomiaceae</taxon>
        <taxon>Corynascus</taxon>
    </lineage>
</organism>
<dbReference type="Proteomes" id="UP001303647">
    <property type="component" value="Unassembled WGS sequence"/>
</dbReference>